<reference evidence="2" key="1">
    <citation type="submission" date="2020-05" db="EMBL/GenBank/DDBJ databases">
        <title>Phylogenomic resolution of chytrid fungi.</title>
        <authorList>
            <person name="Stajich J.E."/>
            <person name="Amses K."/>
            <person name="Simmons R."/>
            <person name="Seto K."/>
            <person name="Myers J."/>
            <person name="Bonds A."/>
            <person name="Quandt C.A."/>
            <person name="Barry K."/>
            <person name="Liu P."/>
            <person name="Grigoriev I."/>
            <person name="Longcore J.E."/>
            <person name="James T.Y."/>
        </authorList>
    </citation>
    <scope>NUCLEOTIDE SEQUENCE</scope>
    <source>
        <strain evidence="2">JEL0318</strain>
    </source>
</reference>
<feature type="compositionally biased region" description="Low complexity" evidence="1">
    <location>
        <begin position="68"/>
        <end position="85"/>
    </location>
</feature>
<comment type="caution">
    <text evidence="2">The sequence shown here is derived from an EMBL/GenBank/DDBJ whole genome shotgun (WGS) entry which is preliminary data.</text>
</comment>
<evidence type="ECO:0000256" key="1">
    <source>
        <dbReference type="SAM" id="MobiDB-lite"/>
    </source>
</evidence>
<keyword evidence="3" id="KW-1185">Reference proteome</keyword>
<dbReference type="EMBL" id="JADGJD010001871">
    <property type="protein sequence ID" value="KAJ3037063.1"/>
    <property type="molecule type" value="Genomic_DNA"/>
</dbReference>
<name>A0AAD5S252_9FUNG</name>
<gene>
    <name evidence="2" type="ORF">HK097_003628</name>
</gene>
<protein>
    <submittedName>
        <fullName evidence="2">Uncharacterized protein</fullName>
    </submittedName>
</protein>
<proteinExistence type="predicted"/>
<sequence length="179" mass="18719">MPGRRSSVDPAMASVMHVQMRDDNQQTLFGIPIPKSPTFNSKTSSTPVGSPRSSTIEEHEAGLPLGKRTLTGSSLSSNRRSSIGLPASRTLSGSSATSTGKESVGEKIRKLFGKSQESEKGAYMKGRSKTTGDRPTISAPIMGTGNIVGSSAPAAETFNGRSRMTGVEASEGNRVQFAA</sequence>
<dbReference type="Proteomes" id="UP001212841">
    <property type="component" value="Unassembled WGS sequence"/>
</dbReference>
<feature type="region of interest" description="Disordered" evidence="1">
    <location>
        <begin position="28"/>
        <end position="179"/>
    </location>
</feature>
<accession>A0AAD5S252</accession>
<organism evidence="2 3">
    <name type="scientific">Rhizophlyctis rosea</name>
    <dbReference type="NCBI Taxonomy" id="64517"/>
    <lineage>
        <taxon>Eukaryota</taxon>
        <taxon>Fungi</taxon>
        <taxon>Fungi incertae sedis</taxon>
        <taxon>Chytridiomycota</taxon>
        <taxon>Chytridiomycota incertae sedis</taxon>
        <taxon>Chytridiomycetes</taxon>
        <taxon>Rhizophlyctidales</taxon>
        <taxon>Rhizophlyctidaceae</taxon>
        <taxon>Rhizophlyctis</taxon>
    </lineage>
</organism>
<evidence type="ECO:0000313" key="3">
    <source>
        <dbReference type="Proteomes" id="UP001212841"/>
    </source>
</evidence>
<feature type="compositionally biased region" description="Polar residues" evidence="1">
    <location>
        <begin position="37"/>
        <end position="54"/>
    </location>
</feature>
<dbReference type="AlphaFoldDB" id="A0AAD5S252"/>
<evidence type="ECO:0000313" key="2">
    <source>
        <dbReference type="EMBL" id="KAJ3037063.1"/>
    </source>
</evidence>
<feature type="compositionally biased region" description="Polar residues" evidence="1">
    <location>
        <begin position="89"/>
        <end position="101"/>
    </location>
</feature>